<feature type="transmembrane region" description="Helical" evidence="1">
    <location>
        <begin position="160"/>
        <end position="181"/>
    </location>
</feature>
<proteinExistence type="predicted"/>
<feature type="transmembrane region" description="Helical" evidence="1">
    <location>
        <begin position="86"/>
        <end position="108"/>
    </location>
</feature>
<accession>A0ABP1DQ36</accession>
<evidence type="ECO:0000313" key="3">
    <source>
        <dbReference type="Proteomes" id="UP001497453"/>
    </source>
</evidence>
<evidence type="ECO:0000256" key="1">
    <source>
        <dbReference type="SAM" id="Phobius"/>
    </source>
</evidence>
<reference evidence="3" key="1">
    <citation type="submission" date="2024-04" db="EMBL/GenBank/DDBJ databases">
        <authorList>
            <person name="Shaw F."/>
            <person name="Minotto A."/>
        </authorList>
    </citation>
    <scope>NUCLEOTIDE SEQUENCE [LARGE SCALE GENOMIC DNA]</scope>
</reference>
<sequence length="318" mass="35346">MTNWSDPEVIAAQNAAFVKLVHAFVGLYFWEFIISIDFDLSFISGKRKFRWPMAFYFLNRYFMLATFICLLYSLDVPPTLEISCRPLYIFMQLGGNMSAGFASINLALRTMAIWNQSKYIVIPLVVLILGHWSLILQGGNLNAVWVAGQGCVIESTGNKIFAAQFIYTMCFDLIVLVLAGWRLAGPNGSQSRIGNLLFRDGLAYFVLALIGNIVVSVFEILNLNPVMNVMFNVPSIMIATIAATRAVRNLQQHVSRGPEVFSGKQPSSSSGLHFNAHPAISLQHNRRADGVHVQMETFTAGDGIDGTHDSMRKKNLDV</sequence>
<protein>
    <submittedName>
        <fullName evidence="2">Uncharacterized protein</fullName>
    </submittedName>
</protein>
<feature type="transmembrane region" description="Helical" evidence="1">
    <location>
        <begin position="229"/>
        <end position="247"/>
    </location>
</feature>
<dbReference type="EMBL" id="OZ037948">
    <property type="protein sequence ID" value="CAL1708774.1"/>
    <property type="molecule type" value="Genomic_DNA"/>
</dbReference>
<keyword evidence="3" id="KW-1185">Reference proteome</keyword>
<evidence type="ECO:0000313" key="2">
    <source>
        <dbReference type="EMBL" id="CAL1708774.1"/>
    </source>
</evidence>
<keyword evidence="1" id="KW-0472">Membrane</keyword>
<gene>
    <name evidence="2" type="ORF">GFSPODELE1_LOCUS7021</name>
</gene>
<dbReference type="Proteomes" id="UP001497453">
    <property type="component" value="Chromosome 5"/>
</dbReference>
<feature type="transmembrane region" description="Helical" evidence="1">
    <location>
        <begin position="54"/>
        <end position="74"/>
    </location>
</feature>
<keyword evidence="1" id="KW-1133">Transmembrane helix</keyword>
<feature type="transmembrane region" description="Helical" evidence="1">
    <location>
        <begin position="202"/>
        <end position="223"/>
    </location>
</feature>
<keyword evidence="1" id="KW-0812">Transmembrane</keyword>
<name>A0ABP1DQ36_9APHY</name>
<feature type="transmembrane region" description="Helical" evidence="1">
    <location>
        <begin position="120"/>
        <end position="140"/>
    </location>
</feature>
<feature type="transmembrane region" description="Helical" evidence="1">
    <location>
        <begin position="20"/>
        <end position="42"/>
    </location>
</feature>
<organism evidence="2 3">
    <name type="scientific">Somion occarium</name>
    <dbReference type="NCBI Taxonomy" id="3059160"/>
    <lineage>
        <taxon>Eukaryota</taxon>
        <taxon>Fungi</taxon>
        <taxon>Dikarya</taxon>
        <taxon>Basidiomycota</taxon>
        <taxon>Agaricomycotina</taxon>
        <taxon>Agaricomycetes</taxon>
        <taxon>Polyporales</taxon>
        <taxon>Cerrenaceae</taxon>
        <taxon>Somion</taxon>
    </lineage>
</organism>